<dbReference type="Gene3D" id="3.40.50.1820">
    <property type="entry name" value="alpha/beta hydrolase"/>
    <property type="match status" value="1"/>
</dbReference>
<dbReference type="EMBL" id="CP032695">
    <property type="protein sequence ID" value="AYG62679.1"/>
    <property type="molecule type" value="Genomic_DNA"/>
</dbReference>
<dbReference type="Pfam" id="PF12697">
    <property type="entry name" value="Abhydrolase_6"/>
    <property type="match status" value="1"/>
</dbReference>
<dbReference type="SUPFAM" id="SSF53474">
    <property type="entry name" value="alpha/beta-Hydrolases"/>
    <property type="match status" value="1"/>
</dbReference>
<dbReference type="PANTHER" id="PTHR37017:SF11">
    <property type="entry name" value="ESTERASE_LIPASE_THIOESTERASE DOMAIN-CONTAINING PROTEIN"/>
    <property type="match status" value="1"/>
</dbReference>
<keyword evidence="3" id="KW-0378">Hydrolase</keyword>
<evidence type="ECO:0000313" key="4">
    <source>
        <dbReference type="Proteomes" id="UP000282195"/>
    </source>
</evidence>
<dbReference type="AlphaFoldDB" id="A0A387FVH5"/>
<evidence type="ECO:0000256" key="1">
    <source>
        <dbReference type="SAM" id="SignalP"/>
    </source>
</evidence>
<sequence length="256" mass="27118">MIKQILFRAAVALAVTTAGSWSIAAAAEVKNVVIVHGAFADGSGWRSVSDLLTKDGYKVTIVQEPLTSLADDVAATKRVLDLQNGPTVLVGHSYGGMVVSDAGNATNVAALVYVAAFQPDKGESLVTLAQSKPVENMRKDSVKATPDGFLYLDPEAVHEAFAADLPQAEANFIARSQVFASQKAFGAEAGEPAWKKKPSFALVATEDRSINPDLERSMAKRAGSKTYEIKASHVVYLSKPKDVAKVIEEAAKAVSK</sequence>
<accession>A0A387FVH5</accession>
<keyword evidence="4" id="KW-1185">Reference proteome</keyword>
<protein>
    <submittedName>
        <fullName evidence="3">Alpha/beta hydrolase</fullName>
    </submittedName>
</protein>
<dbReference type="RefSeq" id="WP_120707595.1">
    <property type="nucleotide sequence ID" value="NZ_CP032695.1"/>
</dbReference>
<dbReference type="Proteomes" id="UP000282195">
    <property type="component" value="Plasmid pRCCGE525c"/>
</dbReference>
<feature type="domain" description="AB hydrolase-1" evidence="2">
    <location>
        <begin position="32"/>
        <end position="245"/>
    </location>
</feature>
<evidence type="ECO:0000259" key="2">
    <source>
        <dbReference type="Pfam" id="PF12697"/>
    </source>
</evidence>
<evidence type="ECO:0000313" key="3">
    <source>
        <dbReference type="EMBL" id="AYG62679.1"/>
    </source>
</evidence>
<keyword evidence="3" id="KW-0614">Plasmid</keyword>
<dbReference type="InterPro" id="IPR052897">
    <property type="entry name" value="Sec-Metab_Biosynth_Hydrolase"/>
</dbReference>
<feature type="chain" id="PRO_5017228169" evidence="1">
    <location>
        <begin position="27"/>
        <end position="256"/>
    </location>
</feature>
<dbReference type="InterPro" id="IPR029058">
    <property type="entry name" value="AB_hydrolase_fold"/>
</dbReference>
<organism evidence="3 4">
    <name type="scientific">Rhizobium jaguaris</name>
    <dbReference type="NCBI Taxonomy" id="1312183"/>
    <lineage>
        <taxon>Bacteria</taxon>
        <taxon>Pseudomonadati</taxon>
        <taxon>Pseudomonadota</taxon>
        <taxon>Alphaproteobacteria</taxon>
        <taxon>Hyphomicrobiales</taxon>
        <taxon>Rhizobiaceae</taxon>
        <taxon>Rhizobium/Agrobacterium group</taxon>
        <taxon>Rhizobium</taxon>
    </lineage>
</organism>
<dbReference type="InterPro" id="IPR000073">
    <property type="entry name" value="AB_hydrolase_1"/>
</dbReference>
<geneLocation type="plasmid" evidence="4">
    <name>prccge525c</name>
</geneLocation>
<feature type="signal peptide" evidence="1">
    <location>
        <begin position="1"/>
        <end position="26"/>
    </location>
</feature>
<proteinExistence type="predicted"/>
<dbReference type="PANTHER" id="PTHR37017">
    <property type="entry name" value="AB HYDROLASE-1 DOMAIN-CONTAINING PROTEIN-RELATED"/>
    <property type="match status" value="1"/>
</dbReference>
<gene>
    <name evidence="3" type="ORF">CCGE525_28465</name>
</gene>
<dbReference type="OrthoDB" id="9814966at2"/>
<keyword evidence="1" id="KW-0732">Signal</keyword>
<dbReference type="KEGG" id="rjg:CCGE525_28465"/>
<dbReference type="GO" id="GO:0016787">
    <property type="term" value="F:hydrolase activity"/>
    <property type="evidence" value="ECO:0007669"/>
    <property type="project" value="UniProtKB-KW"/>
</dbReference>
<reference evidence="3 4" key="1">
    <citation type="submission" date="2018-10" db="EMBL/GenBank/DDBJ databases">
        <title>Rhizobium etli, R. leguminosarum and a new Rhizobium genospecies from Phaseolus dumosus.</title>
        <authorList>
            <person name="Ramirez-Puebla S.T."/>
            <person name="Rogel-Hernandez M.A."/>
            <person name="Guerrero G."/>
            <person name="Ormeno-Orrillo E."/>
            <person name="Martinez-Romero J.C."/>
            <person name="Negrete-Yankelevich S."/>
            <person name="Martinez-Romero E."/>
        </authorList>
    </citation>
    <scope>NUCLEOTIDE SEQUENCE [LARGE SCALE GENOMIC DNA]</scope>
    <source>
        <strain evidence="3 4">CCGE525</strain>
        <plasmid evidence="4">prccge525c</plasmid>
    </source>
</reference>
<name>A0A387FVH5_9HYPH</name>